<sequence length="81" mass="8951">MTPASEKPAYALRHQGHLFEVYKAPEGHTHQFVGYCDGELSVSANRVDVAIRALALKHEPTAEVIDFTAYRLQRLGEALSA</sequence>
<reference evidence="1" key="1">
    <citation type="submission" date="2024-10" db="EMBL/GenBank/DDBJ databases">
        <title>Genetic diversity among independent isolates of the Dolichocephalovirinae subfamily.</title>
        <authorList>
            <person name="Ely B."/>
            <person name="Thomas Q."/>
            <person name="Mohammadi T."/>
        </authorList>
    </citation>
    <scope>NUCLEOTIDE SEQUENCE</scope>
</reference>
<name>A0AB74UMT3_9VIRU</name>
<proteinExistence type="predicted"/>
<gene>
    <name evidence="1" type="ORF">BL57_163</name>
</gene>
<organism evidence="1">
    <name type="scientific">Caulobacter phage BL57</name>
    <dbReference type="NCBI Taxonomy" id="3348355"/>
    <lineage>
        <taxon>Viruses</taxon>
    </lineage>
</organism>
<protein>
    <submittedName>
        <fullName evidence="1">Uncharacterized protein</fullName>
    </submittedName>
</protein>
<dbReference type="EMBL" id="PQ287320">
    <property type="protein sequence ID" value="XHV10635.1"/>
    <property type="molecule type" value="Genomic_DNA"/>
</dbReference>
<evidence type="ECO:0000313" key="1">
    <source>
        <dbReference type="EMBL" id="XHV10635.1"/>
    </source>
</evidence>
<accession>A0AB74UMT3</accession>